<dbReference type="Gramene" id="EOX93820">
    <property type="protein sequence ID" value="EOX93820"/>
    <property type="gene ID" value="TCM_046690"/>
</dbReference>
<organism evidence="2 3">
    <name type="scientific">Theobroma cacao</name>
    <name type="common">Cacao</name>
    <name type="synonym">Cocoa</name>
    <dbReference type="NCBI Taxonomy" id="3641"/>
    <lineage>
        <taxon>Eukaryota</taxon>
        <taxon>Viridiplantae</taxon>
        <taxon>Streptophyta</taxon>
        <taxon>Embryophyta</taxon>
        <taxon>Tracheophyta</taxon>
        <taxon>Spermatophyta</taxon>
        <taxon>Magnoliopsida</taxon>
        <taxon>eudicotyledons</taxon>
        <taxon>Gunneridae</taxon>
        <taxon>Pentapetalae</taxon>
        <taxon>rosids</taxon>
        <taxon>malvids</taxon>
        <taxon>Malvales</taxon>
        <taxon>Malvaceae</taxon>
        <taxon>Byttnerioideae</taxon>
        <taxon>Theobroma</taxon>
    </lineage>
</organism>
<dbReference type="STRING" id="3641.A0A061DM92"/>
<dbReference type="PANTHER" id="PTHR14241">
    <property type="entry name" value="INTERFERON-INDUCED PROTEIN 44"/>
    <property type="match status" value="1"/>
</dbReference>
<dbReference type="EMBL" id="CM001879">
    <property type="protein sequence ID" value="EOX93820.1"/>
    <property type="molecule type" value="Genomic_DNA"/>
</dbReference>
<feature type="region of interest" description="Disordered" evidence="1">
    <location>
        <begin position="1"/>
        <end position="38"/>
    </location>
</feature>
<dbReference type="PANTHER" id="PTHR14241:SF32">
    <property type="entry name" value="VWFA DOMAIN-CONTAINING PROTEIN-RELATED"/>
    <property type="match status" value="1"/>
</dbReference>
<dbReference type="SUPFAM" id="SSF52540">
    <property type="entry name" value="P-loop containing nucleoside triphosphate hydrolases"/>
    <property type="match status" value="1"/>
</dbReference>
<dbReference type="InParanoid" id="A0A061DM92"/>
<evidence type="ECO:0000313" key="3">
    <source>
        <dbReference type="Proteomes" id="UP000026915"/>
    </source>
</evidence>
<reference evidence="2 3" key="1">
    <citation type="journal article" date="2013" name="Genome Biol.">
        <title>The genome sequence of the most widely cultivated cacao type and its use to identify candidate genes regulating pod color.</title>
        <authorList>
            <person name="Motamayor J.C."/>
            <person name="Mockaitis K."/>
            <person name="Schmutz J."/>
            <person name="Haiminen N."/>
            <person name="Iii D.L."/>
            <person name="Cornejo O."/>
            <person name="Findley S.D."/>
            <person name="Zheng P."/>
            <person name="Utro F."/>
            <person name="Royaert S."/>
            <person name="Saski C."/>
            <person name="Jenkins J."/>
            <person name="Podicheti R."/>
            <person name="Zhao M."/>
            <person name="Scheffler B.E."/>
            <person name="Stack J.C."/>
            <person name="Feltus F.A."/>
            <person name="Mustiga G.M."/>
            <person name="Amores F."/>
            <person name="Phillips W."/>
            <person name="Marelli J.P."/>
            <person name="May G.D."/>
            <person name="Shapiro H."/>
            <person name="Ma J."/>
            <person name="Bustamante C.D."/>
            <person name="Schnell R.J."/>
            <person name="Main D."/>
            <person name="Gilbert D."/>
            <person name="Parida L."/>
            <person name="Kuhn D.N."/>
        </authorList>
    </citation>
    <scope>NUCLEOTIDE SEQUENCE [LARGE SCALE GENOMIC DNA]</scope>
    <source>
        <strain evidence="3">cv. Matina 1-6</strain>
    </source>
</reference>
<dbReference type="eggNOG" id="ENOG502QSFU">
    <property type="taxonomic scope" value="Eukaryota"/>
</dbReference>
<dbReference type="HOGENOM" id="CLU_037810_1_0_1"/>
<dbReference type="InterPro" id="IPR027417">
    <property type="entry name" value="P-loop_NTPase"/>
</dbReference>
<sequence>MGGHQINPPIPTPEEKSSMDQDYSNPSLPSQPFNFPSVKVEDGRVSQDNRVISGELDQVGPFSTSSLEIEANQRRRRNTYSEVFQSYDPLRVHSKILDEAKSKILSYVPGAWIDNVGSDYDVPKTTTLLLVGPKGCGKSSLINKISRIFEDDKFASERAQVSYNPSVGDGTYFLQEYMIPRGSTSFCLYDTRSLSDAKSENIDMIKCWMTKGVRHGELIIRESDGSRLRSRMKCKTQEDNCQSTEMRKVNFVIFVVHGVSFLKSMEGDDNEGKQYIQLITKVFNCPHLSFKDDKPVVVVTHGDLLSLSDRLRIRVHLGELLGIPPAKQIFDIPESCDPITELTIVEMLRYSLEHADRNLPRKNWVLDRGAQSFCTCVCLSANKPWDRNGICSYETSECGPCPQIKISQRSGYHLAQVVRLGVHLPFMSGLLPFNQILMEDKHSLSDFMCK</sequence>
<evidence type="ECO:0000313" key="2">
    <source>
        <dbReference type="EMBL" id="EOX93820.1"/>
    </source>
</evidence>
<evidence type="ECO:0000256" key="1">
    <source>
        <dbReference type="SAM" id="MobiDB-lite"/>
    </source>
</evidence>
<dbReference type="AlphaFoldDB" id="A0A061DM92"/>
<accession>A0A061DM92</accession>
<feature type="compositionally biased region" description="Polar residues" evidence="1">
    <location>
        <begin position="20"/>
        <end position="34"/>
    </location>
</feature>
<name>A0A061DM92_THECC</name>
<gene>
    <name evidence="2" type="ORF">TCM_046690</name>
</gene>
<protein>
    <submittedName>
        <fullName evidence="2">P-loop containing nucleoside triphosphate hydrolases superfamily protein</fullName>
    </submittedName>
</protein>
<keyword evidence="2" id="KW-0378">Hydrolase</keyword>
<dbReference type="Proteomes" id="UP000026915">
    <property type="component" value="Chromosome 1"/>
</dbReference>
<dbReference type="Gene3D" id="3.40.50.300">
    <property type="entry name" value="P-loop containing nucleotide triphosphate hydrolases"/>
    <property type="match status" value="1"/>
</dbReference>
<dbReference type="FunCoup" id="A0A061DM92">
    <property type="interactions" value="50"/>
</dbReference>
<proteinExistence type="predicted"/>
<dbReference type="GO" id="GO:0016787">
    <property type="term" value="F:hydrolase activity"/>
    <property type="evidence" value="ECO:0007669"/>
    <property type="project" value="UniProtKB-KW"/>
</dbReference>
<keyword evidence="3" id="KW-1185">Reference proteome</keyword>